<feature type="compositionally biased region" description="Basic and acidic residues" evidence="1">
    <location>
        <begin position="52"/>
        <end position="62"/>
    </location>
</feature>
<dbReference type="OMA" id="KTIMRGM"/>
<feature type="region of interest" description="Disordered" evidence="1">
    <location>
        <begin position="38"/>
        <end position="88"/>
    </location>
</feature>
<dbReference type="OrthoDB" id="1896065at2759"/>
<dbReference type="PANTHER" id="PTHR31343:SF8">
    <property type="entry name" value="OS07G0246600 PROTEIN"/>
    <property type="match status" value="1"/>
</dbReference>
<dbReference type="AlphaFoldDB" id="A0A835D8Q7"/>
<dbReference type="PANTHER" id="PTHR31343">
    <property type="entry name" value="T15D22.8"/>
    <property type="match status" value="1"/>
</dbReference>
<dbReference type="Pfam" id="PF05623">
    <property type="entry name" value="DUF789"/>
    <property type="match status" value="2"/>
</dbReference>
<feature type="region of interest" description="Disordered" evidence="1">
    <location>
        <begin position="1"/>
        <end position="20"/>
    </location>
</feature>
<protein>
    <submittedName>
        <fullName evidence="2">Uncharacterized protein</fullName>
    </submittedName>
</protein>
<evidence type="ECO:0000313" key="2">
    <source>
        <dbReference type="EMBL" id="KAF8394618.1"/>
    </source>
</evidence>
<dbReference type="Proteomes" id="UP000655225">
    <property type="component" value="Unassembled WGS sequence"/>
</dbReference>
<dbReference type="EMBL" id="JABCRI010000014">
    <property type="protein sequence ID" value="KAF8394618.1"/>
    <property type="molecule type" value="Genomic_DNA"/>
</dbReference>
<feature type="compositionally biased region" description="Low complexity" evidence="1">
    <location>
        <begin position="65"/>
        <end position="75"/>
    </location>
</feature>
<proteinExistence type="predicted"/>
<feature type="region of interest" description="Disordered" evidence="1">
    <location>
        <begin position="173"/>
        <end position="198"/>
    </location>
</feature>
<feature type="compositionally biased region" description="Low complexity" evidence="1">
    <location>
        <begin position="187"/>
        <end position="197"/>
    </location>
</feature>
<comment type="caution">
    <text evidence="2">The sequence shown here is derived from an EMBL/GenBank/DDBJ whole genome shotgun (WGS) entry which is preliminary data.</text>
</comment>
<sequence>MSGSGRFDFTRGRGGDRFYYPPAVRRLQQQLLKQQQLQQLQQQLQRPLKTKALVEEENRTESEDSTSSKPSICSSPHPPSPTNSTNLDRFLESTTPFVQAQYFSKTIMKGWRSCEDDFQPFFSLEDLWESFKEWSAYGAGVPLVLNGSDSVVQYYVPYLSGIQLYIDPSKPSLRMRRPGEESDAESSSEASSDGSSDYEAERRAKCVIDGAWSQHNHMDSTIQRMYGLSLREKPLPGSSSNECEFQNPPGLLIFEYLEQDPPYCREPLADKASPFSLETVILSLKCIFFVLTYTLAAPCIPQISVLASRFPELRTYKSCDLLPASTGNSQLQHHSSSVRKGHSAVDMSSKLSLPIFGLASYKFKGSIWTPNGIYEHQQANSLLQAAGNWLRLLQVDHPDYLFFVSHNTYRSVHKRENKVLALAAQKAKRMTDATRPDCINVWVHNMNSRRLTVFLVVLRRAENIDQHAGASMTS</sequence>
<gene>
    <name evidence="2" type="ORF">HHK36_020832</name>
</gene>
<dbReference type="InterPro" id="IPR008507">
    <property type="entry name" value="DUF789"/>
</dbReference>
<organism evidence="2 3">
    <name type="scientific">Tetracentron sinense</name>
    <name type="common">Spur-leaf</name>
    <dbReference type="NCBI Taxonomy" id="13715"/>
    <lineage>
        <taxon>Eukaryota</taxon>
        <taxon>Viridiplantae</taxon>
        <taxon>Streptophyta</taxon>
        <taxon>Embryophyta</taxon>
        <taxon>Tracheophyta</taxon>
        <taxon>Spermatophyta</taxon>
        <taxon>Magnoliopsida</taxon>
        <taxon>Trochodendrales</taxon>
        <taxon>Trochodendraceae</taxon>
        <taxon>Tetracentron</taxon>
    </lineage>
</organism>
<evidence type="ECO:0000313" key="3">
    <source>
        <dbReference type="Proteomes" id="UP000655225"/>
    </source>
</evidence>
<name>A0A835D8Q7_TETSI</name>
<keyword evidence="3" id="KW-1185">Reference proteome</keyword>
<accession>A0A835D8Q7</accession>
<evidence type="ECO:0000256" key="1">
    <source>
        <dbReference type="SAM" id="MobiDB-lite"/>
    </source>
</evidence>
<reference evidence="2 3" key="1">
    <citation type="submission" date="2020-04" db="EMBL/GenBank/DDBJ databases">
        <title>Plant Genome Project.</title>
        <authorList>
            <person name="Zhang R.-G."/>
        </authorList>
    </citation>
    <scope>NUCLEOTIDE SEQUENCE [LARGE SCALE GENOMIC DNA]</scope>
    <source>
        <strain evidence="2">YNK0</strain>
        <tissue evidence="2">Leaf</tissue>
    </source>
</reference>